<organism evidence="2 3">
    <name type="scientific">Heracleum sosnowskyi</name>
    <dbReference type="NCBI Taxonomy" id="360622"/>
    <lineage>
        <taxon>Eukaryota</taxon>
        <taxon>Viridiplantae</taxon>
        <taxon>Streptophyta</taxon>
        <taxon>Embryophyta</taxon>
        <taxon>Tracheophyta</taxon>
        <taxon>Spermatophyta</taxon>
        <taxon>Magnoliopsida</taxon>
        <taxon>eudicotyledons</taxon>
        <taxon>Gunneridae</taxon>
        <taxon>Pentapetalae</taxon>
        <taxon>asterids</taxon>
        <taxon>campanulids</taxon>
        <taxon>Apiales</taxon>
        <taxon>Apiaceae</taxon>
        <taxon>Apioideae</taxon>
        <taxon>apioid superclade</taxon>
        <taxon>Tordylieae</taxon>
        <taxon>Tordyliinae</taxon>
        <taxon>Heracleum</taxon>
    </lineage>
</organism>
<dbReference type="Proteomes" id="UP001237642">
    <property type="component" value="Unassembled WGS sequence"/>
</dbReference>
<evidence type="ECO:0000313" key="2">
    <source>
        <dbReference type="EMBL" id="KAK1357253.1"/>
    </source>
</evidence>
<reference evidence="2" key="2">
    <citation type="submission" date="2023-05" db="EMBL/GenBank/DDBJ databases">
        <authorList>
            <person name="Schelkunov M.I."/>
        </authorList>
    </citation>
    <scope>NUCLEOTIDE SEQUENCE</scope>
    <source>
        <strain evidence="2">Hsosn_3</strain>
        <tissue evidence="2">Leaf</tissue>
    </source>
</reference>
<feature type="compositionally biased region" description="Basic and acidic residues" evidence="1">
    <location>
        <begin position="1"/>
        <end position="10"/>
    </location>
</feature>
<accession>A0AAD8H074</accession>
<proteinExistence type="predicted"/>
<protein>
    <recommendedName>
        <fullName evidence="4">Transposase</fullName>
    </recommendedName>
</protein>
<name>A0AAD8H074_9APIA</name>
<reference evidence="2" key="1">
    <citation type="submission" date="2023-02" db="EMBL/GenBank/DDBJ databases">
        <title>Genome of toxic invasive species Heracleum sosnowskyi carries increased number of genes despite the absence of recent whole-genome duplications.</title>
        <authorList>
            <person name="Schelkunov M."/>
            <person name="Shtratnikova V."/>
            <person name="Makarenko M."/>
            <person name="Klepikova A."/>
            <person name="Omelchenko D."/>
            <person name="Novikova G."/>
            <person name="Obukhova E."/>
            <person name="Bogdanov V."/>
            <person name="Penin A."/>
            <person name="Logacheva M."/>
        </authorList>
    </citation>
    <scope>NUCLEOTIDE SEQUENCE</scope>
    <source>
        <strain evidence="2">Hsosn_3</strain>
        <tissue evidence="2">Leaf</tissue>
    </source>
</reference>
<evidence type="ECO:0000256" key="1">
    <source>
        <dbReference type="SAM" id="MobiDB-lite"/>
    </source>
</evidence>
<evidence type="ECO:0000313" key="3">
    <source>
        <dbReference type="Proteomes" id="UP001237642"/>
    </source>
</evidence>
<feature type="compositionally biased region" description="Acidic residues" evidence="1">
    <location>
        <begin position="47"/>
        <end position="57"/>
    </location>
</feature>
<feature type="compositionally biased region" description="Basic and acidic residues" evidence="1">
    <location>
        <begin position="32"/>
        <end position="46"/>
    </location>
</feature>
<feature type="region of interest" description="Disordered" evidence="1">
    <location>
        <begin position="1"/>
        <end position="57"/>
    </location>
</feature>
<comment type="caution">
    <text evidence="2">The sequence shown here is derived from an EMBL/GenBank/DDBJ whole genome shotgun (WGS) entry which is preliminary data.</text>
</comment>
<feature type="compositionally biased region" description="Acidic residues" evidence="1">
    <location>
        <begin position="14"/>
        <end position="31"/>
    </location>
</feature>
<keyword evidence="3" id="KW-1185">Reference proteome</keyword>
<dbReference type="AlphaFoldDB" id="A0AAD8H074"/>
<evidence type="ECO:0008006" key="4">
    <source>
        <dbReference type="Google" id="ProtNLM"/>
    </source>
</evidence>
<sequence length="140" mass="16022">MLELPEKRGASGETEIEFEQVDDADSIMGEDQEGRESEGEEVHSEYYDSDEIGEYNSDVDDEVDSQLTRMDGRIYFDDSSKIPQFALGMLEDGEGYTIISDMQKGLVSAMHEELPQVHHRLCARHVFAAWTKKWRLLKIS</sequence>
<gene>
    <name evidence="2" type="ORF">POM88_050509</name>
</gene>
<dbReference type="EMBL" id="JAUIZM010000011">
    <property type="protein sequence ID" value="KAK1357253.1"/>
    <property type="molecule type" value="Genomic_DNA"/>
</dbReference>